<dbReference type="AlphaFoldDB" id="A0A1Y6C828"/>
<keyword evidence="7" id="KW-1185">Reference proteome</keyword>
<dbReference type="GO" id="GO:0005524">
    <property type="term" value="F:ATP binding"/>
    <property type="evidence" value="ECO:0007669"/>
    <property type="project" value="UniProtKB-KW"/>
</dbReference>
<organism evidence="6 7">
    <name type="scientific">Pseudobacteriovorax antillogorgiicola</name>
    <dbReference type="NCBI Taxonomy" id="1513793"/>
    <lineage>
        <taxon>Bacteria</taxon>
        <taxon>Pseudomonadati</taxon>
        <taxon>Bdellovibrionota</taxon>
        <taxon>Oligoflexia</taxon>
        <taxon>Oligoflexales</taxon>
        <taxon>Pseudobacteriovoracaceae</taxon>
        <taxon>Pseudobacteriovorax</taxon>
    </lineage>
</organism>
<dbReference type="Gene3D" id="3.40.50.300">
    <property type="entry name" value="P-loop containing nucleotide triphosphate hydrolases"/>
    <property type="match status" value="1"/>
</dbReference>
<dbReference type="InterPro" id="IPR003593">
    <property type="entry name" value="AAA+_ATPase"/>
</dbReference>
<proteinExistence type="inferred from homology"/>
<evidence type="ECO:0000259" key="5">
    <source>
        <dbReference type="PROSITE" id="PS50893"/>
    </source>
</evidence>
<dbReference type="InterPro" id="IPR050153">
    <property type="entry name" value="Metal_Ion_Import_ABC"/>
</dbReference>
<dbReference type="Proteomes" id="UP000192907">
    <property type="component" value="Unassembled WGS sequence"/>
</dbReference>
<dbReference type="PANTHER" id="PTHR42734">
    <property type="entry name" value="METAL TRANSPORT SYSTEM ATP-BINDING PROTEIN TM_0124-RELATED"/>
    <property type="match status" value="1"/>
</dbReference>
<dbReference type="STRING" id="1513793.SAMN06296036_115135"/>
<evidence type="ECO:0000313" key="7">
    <source>
        <dbReference type="Proteomes" id="UP000192907"/>
    </source>
</evidence>
<keyword evidence="2" id="KW-0813">Transport</keyword>
<evidence type="ECO:0000256" key="4">
    <source>
        <dbReference type="ARBA" id="ARBA00022840"/>
    </source>
</evidence>
<dbReference type="InterPro" id="IPR027417">
    <property type="entry name" value="P-loop_NTPase"/>
</dbReference>
<keyword evidence="3" id="KW-0547">Nucleotide-binding</keyword>
<protein>
    <submittedName>
        <fullName evidence="6">Zinc/manganese transport system ATP-binding protein/zinc transport system ATP-binding protein</fullName>
    </submittedName>
</protein>
<evidence type="ECO:0000313" key="6">
    <source>
        <dbReference type="EMBL" id="SMF49951.1"/>
    </source>
</evidence>
<evidence type="ECO:0000256" key="2">
    <source>
        <dbReference type="ARBA" id="ARBA00022448"/>
    </source>
</evidence>
<evidence type="ECO:0000256" key="1">
    <source>
        <dbReference type="ARBA" id="ARBA00005417"/>
    </source>
</evidence>
<dbReference type="PANTHER" id="PTHR42734:SF6">
    <property type="entry name" value="MOLYBDATE IMPORT ATP-BINDING PROTEIN MOLC"/>
    <property type="match status" value="1"/>
</dbReference>
<dbReference type="GO" id="GO:0016887">
    <property type="term" value="F:ATP hydrolysis activity"/>
    <property type="evidence" value="ECO:0007669"/>
    <property type="project" value="InterPro"/>
</dbReference>
<comment type="similarity">
    <text evidence="1">Belongs to the ABC transporter superfamily.</text>
</comment>
<dbReference type="EMBL" id="FWZT01000015">
    <property type="protein sequence ID" value="SMF49951.1"/>
    <property type="molecule type" value="Genomic_DNA"/>
</dbReference>
<accession>A0A1Y6C828</accession>
<dbReference type="SUPFAM" id="SSF52540">
    <property type="entry name" value="P-loop containing nucleoside triphosphate hydrolases"/>
    <property type="match status" value="1"/>
</dbReference>
<evidence type="ECO:0000256" key="3">
    <source>
        <dbReference type="ARBA" id="ARBA00022741"/>
    </source>
</evidence>
<dbReference type="Pfam" id="PF00005">
    <property type="entry name" value="ABC_tran"/>
    <property type="match status" value="1"/>
</dbReference>
<feature type="domain" description="ABC transporter" evidence="5">
    <location>
        <begin position="12"/>
        <end position="205"/>
    </location>
</feature>
<sequence length="211" mass="23501">MISSQEHTKLILELDSFQAHIAHHPLFQPVNLQLYEGEVAIVQGPNGSGKTTLMRAIAGLQQNYSGTLKKYVSSDEFVYQAQSHNISSHLPYTIGDVVTMGTGIEFEKMIELGLVDVALAKRKWNFASGGERQRALISRSMLSHPRLLLLDEPFNHLDVNHAGLVLKRLGDYFETPGLPSMVIIAHGEERQMLVDAFNPKLVDLKPVERSS</sequence>
<dbReference type="SMART" id="SM00382">
    <property type="entry name" value="AAA"/>
    <property type="match status" value="1"/>
</dbReference>
<dbReference type="InterPro" id="IPR003439">
    <property type="entry name" value="ABC_transporter-like_ATP-bd"/>
</dbReference>
<keyword evidence="4 6" id="KW-0067">ATP-binding</keyword>
<gene>
    <name evidence="6" type="ORF">SAMN06296036_115135</name>
</gene>
<reference evidence="7" key="1">
    <citation type="submission" date="2017-04" db="EMBL/GenBank/DDBJ databases">
        <authorList>
            <person name="Varghese N."/>
            <person name="Submissions S."/>
        </authorList>
    </citation>
    <scope>NUCLEOTIDE SEQUENCE [LARGE SCALE GENOMIC DNA]</scope>
    <source>
        <strain evidence="7">RKEM611</strain>
    </source>
</reference>
<name>A0A1Y6C828_9BACT</name>
<dbReference type="PROSITE" id="PS50893">
    <property type="entry name" value="ABC_TRANSPORTER_2"/>
    <property type="match status" value="1"/>
</dbReference>